<evidence type="ECO:0000313" key="5">
    <source>
        <dbReference type="EMBL" id="QOV88229.1"/>
    </source>
</evidence>
<reference evidence="5 6" key="1">
    <citation type="submission" date="2020-10" db="EMBL/GenBank/DDBJ databases">
        <title>Wide distribution of Phycisphaera-like planctomycetes from WD2101 soil group in peatlands and genome analysis of the first cultivated representative.</title>
        <authorList>
            <person name="Dedysh S.N."/>
            <person name="Beletsky A.V."/>
            <person name="Ivanova A."/>
            <person name="Kulichevskaya I.S."/>
            <person name="Suzina N.E."/>
            <person name="Philippov D.A."/>
            <person name="Rakitin A.L."/>
            <person name="Mardanov A.V."/>
            <person name="Ravin N.V."/>
        </authorList>
    </citation>
    <scope>NUCLEOTIDE SEQUENCE [LARGE SCALE GENOMIC DNA]</scope>
    <source>
        <strain evidence="5 6">M1803</strain>
    </source>
</reference>
<evidence type="ECO:0000256" key="4">
    <source>
        <dbReference type="ARBA" id="ARBA00051722"/>
    </source>
</evidence>
<keyword evidence="6" id="KW-1185">Reference proteome</keyword>
<proteinExistence type="inferred from homology"/>
<dbReference type="EMBL" id="CP063458">
    <property type="protein sequence ID" value="QOV88229.1"/>
    <property type="molecule type" value="Genomic_DNA"/>
</dbReference>
<keyword evidence="3" id="KW-0378">Hydrolase</keyword>
<dbReference type="Gene3D" id="3.20.20.140">
    <property type="entry name" value="Metal-dependent hydrolases"/>
    <property type="match status" value="1"/>
</dbReference>
<dbReference type="InterPro" id="IPR016195">
    <property type="entry name" value="Pol/histidinol_Pase-like"/>
</dbReference>
<dbReference type="InterPro" id="IPR016667">
    <property type="entry name" value="Caps_polysacc_synth_CpsB/CapC"/>
</dbReference>
<dbReference type="KEGG" id="hbs:IPV69_18495"/>
<sequence>MKDAVPTMKTGRIDVHSHLLPGIDDGCKTPADSVECAKRMVAAGYTHSFCTPHIWPDLPHNTIDGITQRVAHLQEIFDAEGVALKLFPGGELNLRPEMPASAADDIVSYGMRRKFVLFDIWADKLPAFFRPCVEWLKSQGVTVMMAHPERMKAVQDDPGLIRFFKDELGLLLQGNLQCLSDPLGTPTRVVVENLLVKGEYFVLGSDLHNPQTLDIRLRGLKQAIALVGNEVVDRLTITNPRQLL</sequence>
<comment type="similarity">
    <text evidence="1">Belongs to the metallo-dependent hydrolases superfamily. CpsB/CapC family.</text>
</comment>
<dbReference type="Proteomes" id="UP000593765">
    <property type="component" value="Chromosome"/>
</dbReference>
<organism evidence="5 6">
    <name type="scientific">Humisphaera borealis</name>
    <dbReference type="NCBI Taxonomy" id="2807512"/>
    <lineage>
        <taxon>Bacteria</taxon>
        <taxon>Pseudomonadati</taxon>
        <taxon>Planctomycetota</taxon>
        <taxon>Phycisphaerae</taxon>
        <taxon>Tepidisphaerales</taxon>
        <taxon>Tepidisphaeraceae</taxon>
        <taxon>Humisphaera</taxon>
    </lineage>
</organism>
<name>A0A7M2WS49_9BACT</name>
<accession>A0A7M2WS49</accession>
<dbReference type="PANTHER" id="PTHR39181">
    <property type="entry name" value="TYROSINE-PROTEIN PHOSPHATASE YWQE"/>
    <property type="match status" value="1"/>
</dbReference>
<evidence type="ECO:0000256" key="1">
    <source>
        <dbReference type="ARBA" id="ARBA00005750"/>
    </source>
</evidence>
<evidence type="ECO:0000256" key="2">
    <source>
        <dbReference type="ARBA" id="ARBA00013064"/>
    </source>
</evidence>
<gene>
    <name evidence="5" type="ORF">IPV69_18495</name>
</gene>
<dbReference type="Pfam" id="PF19567">
    <property type="entry name" value="CpsB_CapC"/>
    <property type="match status" value="1"/>
</dbReference>
<evidence type="ECO:0000256" key="3">
    <source>
        <dbReference type="ARBA" id="ARBA00022801"/>
    </source>
</evidence>
<protein>
    <recommendedName>
        <fullName evidence="2">protein-tyrosine-phosphatase</fullName>
        <ecNumber evidence="2">3.1.3.48</ecNumber>
    </recommendedName>
</protein>
<dbReference type="GO" id="GO:0030145">
    <property type="term" value="F:manganese ion binding"/>
    <property type="evidence" value="ECO:0007669"/>
    <property type="project" value="InterPro"/>
</dbReference>
<dbReference type="SUPFAM" id="SSF89550">
    <property type="entry name" value="PHP domain-like"/>
    <property type="match status" value="1"/>
</dbReference>
<dbReference type="AlphaFoldDB" id="A0A7M2WS49"/>
<comment type="catalytic activity">
    <reaction evidence="4">
        <text>O-phospho-L-tyrosyl-[protein] + H2O = L-tyrosyl-[protein] + phosphate</text>
        <dbReference type="Rhea" id="RHEA:10684"/>
        <dbReference type="Rhea" id="RHEA-COMP:10136"/>
        <dbReference type="Rhea" id="RHEA-COMP:20101"/>
        <dbReference type="ChEBI" id="CHEBI:15377"/>
        <dbReference type="ChEBI" id="CHEBI:43474"/>
        <dbReference type="ChEBI" id="CHEBI:46858"/>
        <dbReference type="ChEBI" id="CHEBI:61978"/>
        <dbReference type="EC" id="3.1.3.48"/>
    </reaction>
</comment>
<dbReference type="PANTHER" id="PTHR39181:SF1">
    <property type="entry name" value="TYROSINE-PROTEIN PHOSPHATASE YWQE"/>
    <property type="match status" value="1"/>
</dbReference>
<evidence type="ECO:0000313" key="6">
    <source>
        <dbReference type="Proteomes" id="UP000593765"/>
    </source>
</evidence>
<dbReference type="GO" id="GO:0004725">
    <property type="term" value="F:protein tyrosine phosphatase activity"/>
    <property type="evidence" value="ECO:0007669"/>
    <property type="project" value="UniProtKB-EC"/>
</dbReference>
<dbReference type="EC" id="3.1.3.48" evidence="2"/>
<dbReference type="RefSeq" id="WP_206291203.1">
    <property type="nucleotide sequence ID" value="NZ_CP063458.1"/>
</dbReference>